<accession>A0A7W7A9Q1</accession>
<evidence type="ECO:0000313" key="1">
    <source>
        <dbReference type="EMBL" id="MBB4613045.1"/>
    </source>
</evidence>
<dbReference type="EMBL" id="JACHOA010000002">
    <property type="protein sequence ID" value="MBB4613045.1"/>
    <property type="molecule type" value="Genomic_DNA"/>
</dbReference>
<organism evidence="1 2">
    <name type="scientific">Novosphingobium taihuense</name>
    <dbReference type="NCBI Taxonomy" id="260085"/>
    <lineage>
        <taxon>Bacteria</taxon>
        <taxon>Pseudomonadati</taxon>
        <taxon>Pseudomonadota</taxon>
        <taxon>Alphaproteobacteria</taxon>
        <taxon>Sphingomonadales</taxon>
        <taxon>Sphingomonadaceae</taxon>
        <taxon>Novosphingobium</taxon>
    </lineage>
</organism>
<keyword evidence="2" id="KW-1185">Reference proteome</keyword>
<evidence type="ECO:0000313" key="2">
    <source>
        <dbReference type="Proteomes" id="UP000538566"/>
    </source>
</evidence>
<reference evidence="1 2" key="1">
    <citation type="submission" date="2020-08" db="EMBL/GenBank/DDBJ databases">
        <title>Genomic Encyclopedia of Type Strains, Phase IV (KMG-IV): sequencing the most valuable type-strain genomes for metagenomic binning, comparative biology and taxonomic classification.</title>
        <authorList>
            <person name="Goeker M."/>
        </authorList>
    </citation>
    <scope>NUCLEOTIDE SEQUENCE [LARGE SCALE GENOMIC DNA]</scope>
    <source>
        <strain evidence="1 2">DSM 17507</strain>
    </source>
</reference>
<proteinExistence type="predicted"/>
<dbReference type="Proteomes" id="UP000538566">
    <property type="component" value="Unassembled WGS sequence"/>
</dbReference>
<sequence length="86" mass="9349">MALQDLAHEGEGGSYAPRAGHVAFKHCARLVCRMQEIDHLTSQLHVLLIMMLAPVPEPPHAVPPQPRGLVADVDTPLELEVLDVAQ</sequence>
<gene>
    <name evidence="1" type="ORF">GGR37_001304</name>
</gene>
<comment type="caution">
    <text evidence="1">The sequence shown here is derived from an EMBL/GenBank/DDBJ whole genome shotgun (WGS) entry which is preliminary data.</text>
</comment>
<dbReference type="AlphaFoldDB" id="A0A7W7A9Q1"/>
<name>A0A7W7A9Q1_9SPHN</name>
<protein>
    <submittedName>
        <fullName evidence="1">Uncharacterized protein</fullName>
    </submittedName>
</protein>